<dbReference type="RefSeq" id="WP_258810358.1">
    <property type="nucleotide sequence ID" value="NZ_JANUGU010000001.1"/>
</dbReference>
<evidence type="ECO:0000313" key="4">
    <source>
        <dbReference type="Proteomes" id="UP001204621"/>
    </source>
</evidence>
<dbReference type="Pfam" id="PF16220">
    <property type="entry name" value="DUF4880"/>
    <property type="match status" value="1"/>
</dbReference>
<dbReference type="InterPro" id="IPR032623">
    <property type="entry name" value="FecR_N"/>
</dbReference>
<evidence type="ECO:0000259" key="2">
    <source>
        <dbReference type="Pfam" id="PF16220"/>
    </source>
</evidence>
<feature type="domain" description="FecR N-terminal" evidence="2">
    <location>
        <begin position="6"/>
        <end position="45"/>
    </location>
</feature>
<evidence type="ECO:0000313" key="3">
    <source>
        <dbReference type="EMBL" id="MCS0657202.1"/>
    </source>
</evidence>
<protein>
    <submittedName>
        <fullName evidence="3">FecR domain-containing protein</fullName>
    </submittedName>
</protein>
<dbReference type="EMBL" id="JANUGU010000001">
    <property type="protein sequence ID" value="MCS0657202.1"/>
    <property type="molecule type" value="Genomic_DNA"/>
</dbReference>
<accession>A0ABT2CTA5</accession>
<dbReference type="Gene3D" id="2.60.120.1440">
    <property type="match status" value="1"/>
</dbReference>
<dbReference type="Gene3D" id="3.55.50.30">
    <property type="match status" value="1"/>
</dbReference>
<comment type="caution">
    <text evidence="3">The sequence shown here is derived from an EMBL/GenBank/DDBJ whole genome shotgun (WGS) entry which is preliminary data.</text>
</comment>
<dbReference type="Pfam" id="PF04773">
    <property type="entry name" value="FecR"/>
    <property type="match status" value="1"/>
</dbReference>
<dbReference type="InterPro" id="IPR006860">
    <property type="entry name" value="FecR"/>
</dbReference>
<sequence length="329" mass="36035">MAVIDDEALEWALLQAEGELDDQRRRAFQRWYDADVRHKGAYVRAMVINNALSRATVQDNLRPAPSQPEAGGWETQSARWVTRRRLLAFGAMAASVAVLAPRMMTAPREAAPAGPAPLVLATAKGEFRKVPLADQSAASINSASQIEVRYGAHARQVTLARGEAWFEVAKDKSRPFTVQAGAVRAQAVGTAFSVRRDGDSAEILVTEGTVAVWTGEDGERRMVTAGERALVSGPAAGVTVERSPQEVQRRLAWREGKLVFMNQSLKDAVADFNRYSAKTIVIADRSLDRRTLIGQYRTDAPERFARDVSASFNVPYTITAKEILIGRPS</sequence>
<dbReference type="InterPro" id="IPR012373">
    <property type="entry name" value="Ferrdict_sens_TM"/>
</dbReference>
<evidence type="ECO:0000259" key="1">
    <source>
        <dbReference type="Pfam" id="PF04773"/>
    </source>
</evidence>
<dbReference type="PIRSF" id="PIRSF018266">
    <property type="entry name" value="FecR"/>
    <property type="match status" value="1"/>
</dbReference>
<reference evidence="3 4" key="1">
    <citation type="submission" date="2022-08" db="EMBL/GenBank/DDBJ databases">
        <title>Reclassification of Massilia species as members of the genera Telluria, Duganella, Pseudoduganella, Mokoshia gen. nov. and Zemynaea gen. nov. using orthogonal and non-orthogonal genome-based approaches.</title>
        <authorList>
            <person name="Bowman J.P."/>
        </authorList>
    </citation>
    <scope>NUCLEOTIDE SEQUENCE [LARGE SCALE GENOMIC DNA]</scope>
    <source>
        <strain evidence="3 4">JCM 31606</strain>
    </source>
</reference>
<dbReference type="PANTHER" id="PTHR30273:SF2">
    <property type="entry name" value="PROTEIN FECR"/>
    <property type="match status" value="1"/>
</dbReference>
<dbReference type="PANTHER" id="PTHR30273">
    <property type="entry name" value="PERIPLASMIC SIGNAL SENSOR AND SIGMA FACTOR ACTIVATOR FECR-RELATED"/>
    <property type="match status" value="1"/>
</dbReference>
<organism evidence="3 4">
    <name type="scientific">Massilia terrae</name>
    <dbReference type="NCBI Taxonomy" id="1811224"/>
    <lineage>
        <taxon>Bacteria</taxon>
        <taxon>Pseudomonadati</taxon>
        <taxon>Pseudomonadota</taxon>
        <taxon>Betaproteobacteria</taxon>
        <taxon>Burkholderiales</taxon>
        <taxon>Oxalobacteraceae</taxon>
        <taxon>Telluria group</taxon>
        <taxon>Massilia</taxon>
    </lineage>
</organism>
<dbReference type="Proteomes" id="UP001204621">
    <property type="component" value="Unassembled WGS sequence"/>
</dbReference>
<proteinExistence type="predicted"/>
<keyword evidence="4" id="KW-1185">Reference proteome</keyword>
<name>A0ABT2CTA5_9BURK</name>
<feature type="domain" description="FecR protein" evidence="1">
    <location>
        <begin position="120"/>
        <end position="210"/>
    </location>
</feature>
<gene>
    <name evidence="3" type="ORF">NX778_03890</name>
</gene>